<reference evidence="1 2" key="1">
    <citation type="submission" date="2019-07" db="EMBL/GenBank/DDBJ databases">
        <authorList>
            <person name="Zhou L.-Y."/>
        </authorList>
    </citation>
    <scope>NUCLEOTIDE SEQUENCE [LARGE SCALE GENOMIC DNA]</scope>
    <source>
        <strain evidence="1 2">YIM 101269</strain>
    </source>
</reference>
<dbReference type="InterPro" id="IPR006439">
    <property type="entry name" value="HAD-SF_hydro_IA"/>
</dbReference>
<keyword evidence="1" id="KW-0378">Hydrolase</keyword>
<sequence length="187" mass="19632">MIRAYSRWGEEFGVDLSVLPGLLGMPSRVTAERLLDEDRVDAGVARIEELEVIDTDGVIALPGALESLQQLGHRAAIATSCTTPLMEARVGAAGLPFPGVVVTRDQVNEGKPHPESFLLAAERLGVDPSRTLVVEDAPAGVAGARAAGASVLGILSTKSADDLEADAHVAHLGDVTWEITEEGVRLH</sequence>
<name>A0A553JZP7_9ACTN</name>
<evidence type="ECO:0000313" key="2">
    <source>
        <dbReference type="Proteomes" id="UP000317638"/>
    </source>
</evidence>
<dbReference type="PANTHER" id="PTHR43481:SF4">
    <property type="entry name" value="GLYCEROL-1-PHOSPHATE PHOSPHOHYDROLASE 1-RELATED"/>
    <property type="match status" value="1"/>
</dbReference>
<dbReference type="InterPro" id="IPR051806">
    <property type="entry name" value="HAD-like_SPP"/>
</dbReference>
<dbReference type="Gene3D" id="3.40.50.1000">
    <property type="entry name" value="HAD superfamily/HAD-like"/>
    <property type="match status" value="1"/>
</dbReference>
<dbReference type="InterPro" id="IPR023214">
    <property type="entry name" value="HAD_sf"/>
</dbReference>
<comment type="caution">
    <text evidence="1">The sequence shown here is derived from an EMBL/GenBank/DDBJ whole genome shotgun (WGS) entry which is preliminary data.</text>
</comment>
<dbReference type="Pfam" id="PF00702">
    <property type="entry name" value="Hydrolase"/>
    <property type="match status" value="1"/>
</dbReference>
<dbReference type="EMBL" id="VKKG01000004">
    <property type="protein sequence ID" value="TRY17928.1"/>
    <property type="molecule type" value="Genomic_DNA"/>
</dbReference>
<dbReference type="AlphaFoldDB" id="A0A553JZP7"/>
<dbReference type="InterPro" id="IPR036412">
    <property type="entry name" value="HAD-like_sf"/>
</dbReference>
<organism evidence="1 2">
    <name type="scientific">Tessaracoccus rhinocerotis</name>
    <dbReference type="NCBI Taxonomy" id="1689449"/>
    <lineage>
        <taxon>Bacteria</taxon>
        <taxon>Bacillati</taxon>
        <taxon>Actinomycetota</taxon>
        <taxon>Actinomycetes</taxon>
        <taxon>Propionibacteriales</taxon>
        <taxon>Propionibacteriaceae</taxon>
        <taxon>Tessaracoccus</taxon>
    </lineage>
</organism>
<proteinExistence type="predicted"/>
<evidence type="ECO:0000313" key="1">
    <source>
        <dbReference type="EMBL" id="TRY17928.1"/>
    </source>
</evidence>
<gene>
    <name evidence="1" type="ORF">FOJ82_10675</name>
</gene>
<dbReference type="Proteomes" id="UP000317638">
    <property type="component" value="Unassembled WGS sequence"/>
</dbReference>
<accession>A0A553JZP7</accession>
<dbReference type="PANTHER" id="PTHR43481">
    <property type="entry name" value="FRUCTOSE-1-PHOSPHATE PHOSPHATASE"/>
    <property type="match status" value="1"/>
</dbReference>
<dbReference type="NCBIfam" id="TIGR01509">
    <property type="entry name" value="HAD-SF-IA-v3"/>
    <property type="match status" value="1"/>
</dbReference>
<protein>
    <submittedName>
        <fullName evidence="1">HAD-IA family hydrolase</fullName>
    </submittedName>
</protein>
<dbReference type="GO" id="GO:0050308">
    <property type="term" value="F:sugar-phosphatase activity"/>
    <property type="evidence" value="ECO:0007669"/>
    <property type="project" value="TreeGrafter"/>
</dbReference>
<dbReference type="OrthoDB" id="9800058at2"/>
<keyword evidence="2" id="KW-1185">Reference proteome</keyword>
<dbReference type="SUPFAM" id="SSF56784">
    <property type="entry name" value="HAD-like"/>
    <property type="match status" value="1"/>
</dbReference>